<dbReference type="OrthoDB" id="185373at2759"/>
<keyword evidence="8" id="KW-1185">Reference proteome</keyword>
<dbReference type="PANTHER" id="PTHR47447:SF17">
    <property type="entry name" value="OS12G0638900 PROTEIN"/>
    <property type="match status" value="1"/>
</dbReference>
<dbReference type="Proteomes" id="UP000650833">
    <property type="component" value="Unassembled WGS sequence"/>
</dbReference>
<proteinExistence type="inferred from homology"/>
<dbReference type="AlphaFoldDB" id="A0A8H7RAB1"/>
<evidence type="ECO:0000256" key="3">
    <source>
        <dbReference type="ARBA" id="ARBA00044493"/>
    </source>
</evidence>
<evidence type="ECO:0000256" key="5">
    <source>
        <dbReference type="PROSITE-ProRule" id="PRU00708"/>
    </source>
</evidence>
<dbReference type="Gene3D" id="1.25.40.10">
    <property type="entry name" value="Tetratricopeptide repeat domain"/>
    <property type="match status" value="1"/>
</dbReference>
<comment type="similarity">
    <text evidence="1">Belongs to the CCM1 family.</text>
</comment>
<evidence type="ECO:0000256" key="4">
    <source>
        <dbReference type="ARBA" id="ARBA00044511"/>
    </source>
</evidence>
<dbReference type="PANTHER" id="PTHR47447">
    <property type="entry name" value="OS03G0856100 PROTEIN"/>
    <property type="match status" value="1"/>
</dbReference>
<evidence type="ECO:0000256" key="1">
    <source>
        <dbReference type="ARBA" id="ARBA00006192"/>
    </source>
</evidence>
<dbReference type="Pfam" id="PF13041">
    <property type="entry name" value="PPR_2"/>
    <property type="match status" value="1"/>
</dbReference>
<reference evidence="7" key="1">
    <citation type="submission" date="2020-12" db="EMBL/GenBank/DDBJ databases">
        <title>Metabolic potential, ecology and presence of endohyphal bacteria is reflected in genomic diversity of Mucoromycotina.</title>
        <authorList>
            <person name="Muszewska A."/>
            <person name="Okrasinska A."/>
            <person name="Steczkiewicz K."/>
            <person name="Drgas O."/>
            <person name="Orlowska M."/>
            <person name="Perlinska-Lenart U."/>
            <person name="Aleksandrzak-Piekarczyk T."/>
            <person name="Szatraj K."/>
            <person name="Zielenkiewicz U."/>
            <person name="Pilsyk S."/>
            <person name="Malc E."/>
            <person name="Mieczkowski P."/>
            <person name="Kruszewska J.S."/>
            <person name="Biernat P."/>
            <person name="Pawlowska J."/>
        </authorList>
    </citation>
    <scope>NUCLEOTIDE SEQUENCE</scope>
    <source>
        <strain evidence="7">CBS 226.32</strain>
    </source>
</reference>
<comment type="subunit">
    <text evidence="4">Binds to mitochondrial small subunit 15S rRNA.</text>
</comment>
<name>A0A8H7RAB1_9FUNG</name>
<keyword evidence="2" id="KW-0677">Repeat</keyword>
<feature type="repeat" description="PPR" evidence="5">
    <location>
        <begin position="121"/>
        <end position="155"/>
    </location>
</feature>
<gene>
    <name evidence="7" type="ORF">INT46_003191</name>
</gene>
<dbReference type="InterPro" id="IPR011990">
    <property type="entry name" value="TPR-like_helical_dom_sf"/>
</dbReference>
<protein>
    <recommendedName>
        <fullName evidence="9">Pentatricopeptide repeat-containing protein</fullName>
    </recommendedName>
</protein>
<dbReference type="NCBIfam" id="TIGR00756">
    <property type="entry name" value="PPR"/>
    <property type="match status" value="1"/>
</dbReference>
<feature type="region of interest" description="Disordered" evidence="6">
    <location>
        <begin position="45"/>
        <end position="67"/>
    </location>
</feature>
<evidence type="ECO:0000256" key="2">
    <source>
        <dbReference type="ARBA" id="ARBA00022737"/>
    </source>
</evidence>
<comment type="function">
    <text evidence="3">Regulates mitochondrial small subunit maturation by controlling 15S rRNA 5'-end processing. Localizes to the 5' precursor of the 15S rRNA in a position that is subsequently occupied by mS47 in the mature yeast mtSSU. Uses structure and sequence-specific RNA recognition, binding to a single-stranded region of the precursor and specifically recognizing bases -6 to -1. The exchange of Ccm1 for mS47 is coupled to the irreversible removal of precursor rRNA that is accompanied by conformational changes of the mitoribosomal proteins uS5m and mS26. These conformational changes signal completion of 5'-end rRNA processing through protection of the mature 5'-end of the 15S rRNA and stabilization of mS47. The removal of the 5' precursor together with the dissociation of Ccm1 may be catalyzed by the 5'-3' exoribonuclease Pet127. Involved in the specific removal of group I introns in mitochondrial encoded transcripts.</text>
</comment>
<comment type="caution">
    <text evidence="7">The sequence shown here is derived from an EMBL/GenBank/DDBJ whole genome shotgun (WGS) entry which is preliminary data.</text>
</comment>
<dbReference type="EMBL" id="JAEPRC010000132">
    <property type="protein sequence ID" value="KAG2207272.1"/>
    <property type="molecule type" value="Genomic_DNA"/>
</dbReference>
<dbReference type="Pfam" id="PF01535">
    <property type="entry name" value="PPR"/>
    <property type="match status" value="1"/>
</dbReference>
<evidence type="ECO:0000256" key="6">
    <source>
        <dbReference type="SAM" id="MobiDB-lite"/>
    </source>
</evidence>
<evidence type="ECO:0000313" key="8">
    <source>
        <dbReference type="Proteomes" id="UP000650833"/>
    </source>
</evidence>
<evidence type="ECO:0000313" key="7">
    <source>
        <dbReference type="EMBL" id="KAG2207272.1"/>
    </source>
</evidence>
<sequence length="438" mass="50602">MFRSNLLKLSSSMARQSRKPSHIHLPRVIPAYSIVLLREASTNSFTKDRKKPNQTSESESNQTTGRRYVEVDSPFAKANRYTYAMPDDPYVASEKVAKILEIGTVDDAADYIRALPIYLQSPVVWNQLIGYCAKYGRANYAEQYFSQMRKRGLEPNERTFTHMLVAYGKSSSPQSIQYAEAWLKKMKDFDFKPAPIHFNNLMRVYNHAGRPEKTMELLNQLSTSGEILPDAVTYTIALQACPQLPFYDKAREVRHIWRHILHRIEKNQPRQSPSLLSQKAANIIWKEDAIRHNKTRDAELELDDSLVVALLSAVTQTAATERDMLTGIEVVEKLYSLCPPQAAKFMKKNGILNEDRQPGFGFQPSVKVLDAILRFSGGLREYKLGKEYFDLALQQFPRLEPDQYVKDAYAWIEKQLKRESNFEKKRYNRKPQQSYRKS</sequence>
<feature type="compositionally biased region" description="Polar residues" evidence="6">
    <location>
        <begin position="53"/>
        <end position="65"/>
    </location>
</feature>
<accession>A0A8H7RAB1</accession>
<evidence type="ECO:0008006" key="9">
    <source>
        <dbReference type="Google" id="ProtNLM"/>
    </source>
</evidence>
<dbReference type="PROSITE" id="PS51375">
    <property type="entry name" value="PPR"/>
    <property type="match status" value="1"/>
</dbReference>
<dbReference type="InterPro" id="IPR002885">
    <property type="entry name" value="PPR_rpt"/>
</dbReference>
<organism evidence="7 8">
    <name type="scientific">Mucor plumbeus</name>
    <dbReference type="NCBI Taxonomy" id="97098"/>
    <lineage>
        <taxon>Eukaryota</taxon>
        <taxon>Fungi</taxon>
        <taxon>Fungi incertae sedis</taxon>
        <taxon>Mucoromycota</taxon>
        <taxon>Mucoromycotina</taxon>
        <taxon>Mucoromycetes</taxon>
        <taxon>Mucorales</taxon>
        <taxon>Mucorineae</taxon>
        <taxon>Mucoraceae</taxon>
        <taxon>Mucor</taxon>
    </lineage>
</organism>